<dbReference type="InterPro" id="IPR036390">
    <property type="entry name" value="WH_DNA-bd_sf"/>
</dbReference>
<keyword evidence="3" id="KW-0804">Transcription</keyword>
<dbReference type="SUPFAM" id="SSF46785">
    <property type="entry name" value="Winged helix' DNA-binding domain"/>
    <property type="match status" value="1"/>
</dbReference>
<evidence type="ECO:0000313" key="5">
    <source>
        <dbReference type="EMBL" id="QIH44025.1"/>
    </source>
</evidence>
<dbReference type="Proteomes" id="UP000503003">
    <property type="component" value="Chromosome 2"/>
</dbReference>
<dbReference type="PANTHER" id="PTHR42756">
    <property type="entry name" value="TRANSCRIPTIONAL REGULATOR, MARR"/>
    <property type="match status" value="1"/>
</dbReference>
<dbReference type="PRINTS" id="PR00598">
    <property type="entry name" value="HTHMARR"/>
</dbReference>
<gene>
    <name evidence="5" type="ORF">G5S32_18815</name>
</gene>
<accession>A0A6G7CPJ3</accession>
<dbReference type="GO" id="GO:0003700">
    <property type="term" value="F:DNA-binding transcription factor activity"/>
    <property type="evidence" value="ECO:0007669"/>
    <property type="project" value="InterPro"/>
</dbReference>
<evidence type="ECO:0000256" key="2">
    <source>
        <dbReference type="ARBA" id="ARBA00023125"/>
    </source>
</evidence>
<sequence>MPLYTHHQSLGHLTGLASRLFNRLLTTRFKEAGIDLTAEQWGVILLLQNSGALSQSHICDLLYLEKSSVSRSIDGLEKRGWIERKRSPTDSRSKLVVLTDKSLDVVESCSKIASLVLNDAQQNLAEEDLENSRLHLSSVITNLRKLNGQN</sequence>
<dbReference type="EMBL" id="CP049332">
    <property type="protein sequence ID" value="QIH44025.1"/>
    <property type="molecule type" value="Genomic_DNA"/>
</dbReference>
<dbReference type="KEGG" id="vzi:G5S32_18815"/>
<dbReference type="GO" id="GO:0003677">
    <property type="term" value="F:DNA binding"/>
    <property type="evidence" value="ECO:0007669"/>
    <property type="project" value="UniProtKB-KW"/>
</dbReference>
<dbReference type="Pfam" id="PF12802">
    <property type="entry name" value="MarR_2"/>
    <property type="match status" value="1"/>
</dbReference>
<proteinExistence type="predicted"/>
<evidence type="ECO:0000256" key="1">
    <source>
        <dbReference type="ARBA" id="ARBA00023015"/>
    </source>
</evidence>
<evidence type="ECO:0000259" key="4">
    <source>
        <dbReference type="PROSITE" id="PS50995"/>
    </source>
</evidence>
<keyword evidence="1" id="KW-0805">Transcription regulation</keyword>
<name>A0A6G7CPJ3_9VIBR</name>
<dbReference type="PROSITE" id="PS50995">
    <property type="entry name" value="HTH_MARR_2"/>
    <property type="match status" value="1"/>
</dbReference>
<dbReference type="PANTHER" id="PTHR42756:SF1">
    <property type="entry name" value="TRANSCRIPTIONAL REPRESSOR OF EMRAB OPERON"/>
    <property type="match status" value="1"/>
</dbReference>
<dbReference type="RefSeq" id="WP_165313688.1">
    <property type="nucleotide sequence ID" value="NZ_CP049332.1"/>
</dbReference>
<evidence type="ECO:0000313" key="6">
    <source>
        <dbReference type="Proteomes" id="UP000503003"/>
    </source>
</evidence>
<feature type="domain" description="HTH marR-type" evidence="4">
    <location>
        <begin position="7"/>
        <end position="145"/>
    </location>
</feature>
<protein>
    <submittedName>
        <fullName evidence="5">MarR family transcriptional regulator</fullName>
    </submittedName>
</protein>
<dbReference type="AlphaFoldDB" id="A0A6G7CPJ3"/>
<dbReference type="InterPro" id="IPR036388">
    <property type="entry name" value="WH-like_DNA-bd_sf"/>
</dbReference>
<organism evidence="5 6">
    <name type="scientific">Vibrio ziniensis</name>
    <dbReference type="NCBI Taxonomy" id="2711221"/>
    <lineage>
        <taxon>Bacteria</taxon>
        <taxon>Pseudomonadati</taxon>
        <taxon>Pseudomonadota</taxon>
        <taxon>Gammaproteobacteria</taxon>
        <taxon>Vibrionales</taxon>
        <taxon>Vibrionaceae</taxon>
        <taxon>Vibrio</taxon>
    </lineage>
</organism>
<reference evidence="5 6" key="1">
    <citation type="submission" date="2020-02" db="EMBL/GenBank/DDBJ databases">
        <title>A complete genome of a marine bacterium Vibrio sp. ZWAL4003 isolated from the mangrove sediment with the ability to degrade polysaccharides.</title>
        <authorList>
            <person name="Wu J."/>
            <person name="Qu W."/>
            <person name="Zeng R."/>
        </authorList>
    </citation>
    <scope>NUCLEOTIDE SEQUENCE [LARGE SCALE GENOMIC DNA]</scope>
    <source>
        <strain evidence="5 6">ZWAL4003</strain>
    </source>
</reference>
<dbReference type="Gene3D" id="1.10.10.10">
    <property type="entry name" value="Winged helix-like DNA-binding domain superfamily/Winged helix DNA-binding domain"/>
    <property type="match status" value="1"/>
</dbReference>
<keyword evidence="6" id="KW-1185">Reference proteome</keyword>
<dbReference type="SMART" id="SM00347">
    <property type="entry name" value="HTH_MARR"/>
    <property type="match status" value="1"/>
</dbReference>
<evidence type="ECO:0000256" key="3">
    <source>
        <dbReference type="ARBA" id="ARBA00023163"/>
    </source>
</evidence>
<keyword evidence="2" id="KW-0238">DNA-binding</keyword>
<dbReference type="InterPro" id="IPR000835">
    <property type="entry name" value="HTH_MarR-typ"/>
</dbReference>